<keyword evidence="13" id="KW-0175">Coiled coil</keyword>
<name>A0A7H9AYN8_ZYGMR</name>
<keyword evidence="9 14" id="KW-0472">Membrane</keyword>
<evidence type="ECO:0000256" key="7">
    <source>
        <dbReference type="ARBA" id="ARBA00022989"/>
    </source>
</evidence>
<keyword evidence="4" id="KW-0444">Lipid biosynthesis</keyword>
<keyword evidence="16" id="KW-1185">Reference proteome</keyword>
<keyword evidence="10" id="KW-0594">Phospholipid biosynthesis</keyword>
<feature type="transmembrane region" description="Helical" evidence="14">
    <location>
        <begin position="119"/>
        <end position="137"/>
    </location>
</feature>
<evidence type="ECO:0000256" key="10">
    <source>
        <dbReference type="ARBA" id="ARBA00023209"/>
    </source>
</evidence>
<dbReference type="GO" id="GO:0006656">
    <property type="term" value="P:phosphatidylcholine biosynthetic process"/>
    <property type="evidence" value="ECO:0007669"/>
    <property type="project" value="TreeGrafter"/>
</dbReference>
<keyword evidence="5" id="KW-0808">Transferase</keyword>
<dbReference type="AlphaFoldDB" id="A0A7H9AYN8"/>
<evidence type="ECO:0000256" key="14">
    <source>
        <dbReference type="SAM" id="Phobius"/>
    </source>
</evidence>
<evidence type="ECO:0000313" key="15">
    <source>
        <dbReference type="EMBL" id="QLG71520.1"/>
    </source>
</evidence>
<evidence type="ECO:0000313" key="16">
    <source>
        <dbReference type="Proteomes" id="UP000509704"/>
    </source>
</evidence>
<evidence type="ECO:0000256" key="4">
    <source>
        <dbReference type="ARBA" id="ARBA00022516"/>
    </source>
</evidence>
<evidence type="ECO:0000256" key="6">
    <source>
        <dbReference type="ARBA" id="ARBA00022692"/>
    </source>
</evidence>
<evidence type="ECO:0000256" key="5">
    <source>
        <dbReference type="ARBA" id="ARBA00022679"/>
    </source>
</evidence>
<keyword evidence="7 14" id="KW-1133">Transmembrane helix</keyword>
<dbReference type="InterPro" id="IPR021261">
    <property type="entry name" value="GPCAT"/>
</dbReference>
<accession>A0A7H9AYN8</accession>
<evidence type="ECO:0000256" key="1">
    <source>
        <dbReference type="ARBA" id="ARBA00004141"/>
    </source>
</evidence>
<evidence type="ECO:0000256" key="3">
    <source>
        <dbReference type="ARBA" id="ARBA00019082"/>
    </source>
</evidence>
<comment type="similarity">
    <text evidence="2">Belongs to the GPC1 family.</text>
</comment>
<keyword evidence="8" id="KW-0443">Lipid metabolism</keyword>
<feature type="transmembrane region" description="Helical" evidence="14">
    <location>
        <begin position="200"/>
        <end position="220"/>
    </location>
</feature>
<feature type="transmembrane region" description="Helical" evidence="14">
    <location>
        <begin position="144"/>
        <end position="163"/>
    </location>
</feature>
<evidence type="ECO:0000256" key="13">
    <source>
        <dbReference type="SAM" id="Coils"/>
    </source>
</evidence>
<feature type="coiled-coil region" evidence="13">
    <location>
        <begin position="355"/>
        <end position="382"/>
    </location>
</feature>
<dbReference type="EMBL" id="CP058605">
    <property type="protein sequence ID" value="QLG71520.1"/>
    <property type="molecule type" value="Genomic_DNA"/>
</dbReference>
<dbReference type="OrthoDB" id="406287at2759"/>
<reference evidence="15 16" key="1">
    <citation type="submission" date="2020-07" db="EMBL/GenBank/DDBJ databases">
        <title>The yeast mating-type switching endonuclease HO is a domesticated member of an unorthodox homing genetic element family.</title>
        <authorList>
            <person name="Coughlan A.Y."/>
            <person name="Lombardi L."/>
            <person name="Braun-Galleani S."/>
            <person name="Martos A.R."/>
            <person name="Galeote V."/>
            <person name="Bigey F."/>
            <person name="Dequin S."/>
            <person name="Byrne K.P."/>
            <person name="Wolfe K.H."/>
        </authorList>
    </citation>
    <scope>NUCLEOTIDE SEQUENCE [LARGE SCALE GENOMIC DNA]</scope>
    <source>
        <strain evidence="15 16">NRRL Y-6702</strain>
    </source>
</reference>
<feature type="transmembrane region" description="Helical" evidence="14">
    <location>
        <begin position="331"/>
        <end position="351"/>
    </location>
</feature>
<comment type="subcellular location">
    <subcellularLocation>
        <location evidence="1">Membrane</location>
        <topology evidence="1">Multi-pass membrane protein</topology>
    </subcellularLocation>
</comment>
<keyword evidence="11" id="KW-1208">Phospholipid metabolism</keyword>
<organism evidence="15 16">
    <name type="scientific">Zygotorulaspora mrakii</name>
    <name type="common">Zygosaccharomyces mrakii</name>
    <dbReference type="NCBI Taxonomy" id="42260"/>
    <lineage>
        <taxon>Eukaryota</taxon>
        <taxon>Fungi</taxon>
        <taxon>Dikarya</taxon>
        <taxon>Ascomycota</taxon>
        <taxon>Saccharomycotina</taxon>
        <taxon>Saccharomycetes</taxon>
        <taxon>Saccharomycetales</taxon>
        <taxon>Saccharomycetaceae</taxon>
        <taxon>Zygotorulaspora</taxon>
    </lineage>
</organism>
<keyword evidence="6 14" id="KW-0812">Transmembrane</keyword>
<feature type="transmembrane region" description="Helical" evidence="14">
    <location>
        <begin position="303"/>
        <end position="325"/>
    </location>
</feature>
<proteinExistence type="inferred from homology"/>
<dbReference type="KEGG" id="zmk:HG535_0B05630"/>
<dbReference type="PANTHER" id="PTHR31201">
    <property type="entry name" value="OS01G0585100 PROTEIN"/>
    <property type="match status" value="1"/>
</dbReference>
<dbReference type="GO" id="GO:0016020">
    <property type="term" value="C:membrane"/>
    <property type="evidence" value="ECO:0007669"/>
    <property type="project" value="UniProtKB-SubCell"/>
</dbReference>
<dbReference type="PANTHER" id="PTHR31201:SF1">
    <property type="entry name" value="GLYCEROPHOSPHOCHOLINE ACYLTRANSFERASE 1"/>
    <property type="match status" value="1"/>
</dbReference>
<evidence type="ECO:0000256" key="12">
    <source>
        <dbReference type="ARBA" id="ARBA00023315"/>
    </source>
</evidence>
<gene>
    <name evidence="15" type="ORF">HG535_0B05630</name>
</gene>
<dbReference type="RefSeq" id="XP_037143248.1">
    <property type="nucleotide sequence ID" value="XM_037287353.1"/>
</dbReference>
<protein>
    <recommendedName>
        <fullName evidence="3">Glycerophosphocholine acyltransferase 1</fullName>
    </recommendedName>
</protein>
<dbReference type="Proteomes" id="UP000509704">
    <property type="component" value="Chromosome 2"/>
</dbReference>
<dbReference type="GeneID" id="59235181"/>
<feature type="transmembrane region" description="Helical" evidence="14">
    <location>
        <begin position="169"/>
        <end position="188"/>
    </location>
</feature>
<dbReference type="GO" id="GO:0016746">
    <property type="term" value="F:acyltransferase activity"/>
    <property type="evidence" value="ECO:0007669"/>
    <property type="project" value="UniProtKB-KW"/>
</dbReference>
<evidence type="ECO:0000256" key="11">
    <source>
        <dbReference type="ARBA" id="ARBA00023264"/>
    </source>
</evidence>
<keyword evidence="12" id="KW-0012">Acyltransferase</keyword>
<dbReference type="Pfam" id="PF10998">
    <property type="entry name" value="DUF2838"/>
    <property type="match status" value="1"/>
</dbReference>
<evidence type="ECO:0000256" key="8">
    <source>
        <dbReference type="ARBA" id="ARBA00023098"/>
    </source>
</evidence>
<feature type="transmembrane region" description="Helical" evidence="14">
    <location>
        <begin position="94"/>
        <end position="113"/>
    </location>
</feature>
<evidence type="ECO:0000256" key="9">
    <source>
        <dbReference type="ARBA" id="ARBA00023136"/>
    </source>
</evidence>
<feature type="transmembrane region" description="Helical" evidence="14">
    <location>
        <begin position="246"/>
        <end position="264"/>
    </location>
</feature>
<sequence>MTVFADDELKNSSSGGISLSNLFELLDPIASSVASVYVTNNYLARAKKKLKTFDPSDKRVHLDEWKLKLLQRVKALDKPLHTVLFKEDSRLGKLFYPFTLFTIFCIGFVMGKFPEWFHVLYTFLFFLLMPLRFYTYYKTNNHYYLADLCYFVNFLCLLFIWCFPDSVHLYQTCFAFTFGSLSFAVITWRNSLVIHSLDKTTSCFIHIMPTCTMYIIHHGISEELKSIRFPAASMIASKSWNLKKNIIWTSLYYLVWQSLYHYFITLRKSSKIKSGERMTSFEYLTTHQYKNFWVVKLPQPWPMIVYTIAQYFYQLATMLLCGIWFNYRIAAIVFLTFIFLCAAHNGATYYIDYYGKRFEKEVEKLRNEVENLQQQLKSSGTNSALDNCSMTSGYSIIDTAESSDRSSVNSKND</sequence>
<evidence type="ECO:0000256" key="2">
    <source>
        <dbReference type="ARBA" id="ARBA00006675"/>
    </source>
</evidence>